<name>A0A3B0ZJ77_9ZZZZ</name>
<dbReference type="Gene3D" id="2.40.10.220">
    <property type="entry name" value="predicted glycosyltransferase like domains"/>
    <property type="match status" value="1"/>
</dbReference>
<dbReference type="AlphaFoldDB" id="A0A3B0ZJ77"/>
<accession>A0A3B0ZJ77</accession>
<reference evidence="2" key="1">
    <citation type="submission" date="2018-06" db="EMBL/GenBank/DDBJ databases">
        <authorList>
            <person name="Zhirakovskaya E."/>
        </authorList>
    </citation>
    <scope>NUCLEOTIDE SEQUENCE</scope>
</reference>
<proteinExistence type="predicted"/>
<protein>
    <recommendedName>
        <fullName evidence="1">PilZ domain-containing protein</fullName>
    </recommendedName>
</protein>
<dbReference type="Pfam" id="PF07238">
    <property type="entry name" value="PilZ"/>
    <property type="match status" value="1"/>
</dbReference>
<dbReference type="GO" id="GO:0035438">
    <property type="term" value="F:cyclic-di-GMP binding"/>
    <property type="evidence" value="ECO:0007669"/>
    <property type="project" value="InterPro"/>
</dbReference>
<organism evidence="2">
    <name type="scientific">hydrothermal vent metagenome</name>
    <dbReference type="NCBI Taxonomy" id="652676"/>
    <lineage>
        <taxon>unclassified sequences</taxon>
        <taxon>metagenomes</taxon>
        <taxon>ecological metagenomes</taxon>
    </lineage>
</organism>
<dbReference type="SUPFAM" id="SSF141371">
    <property type="entry name" value="PilZ domain-like"/>
    <property type="match status" value="1"/>
</dbReference>
<dbReference type="InterPro" id="IPR009875">
    <property type="entry name" value="PilZ_domain"/>
</dbReference>
<dbReference type="EMBL" id="UOFR01000019">
    <property type="protein sequence ID" value="VAW93518.1"/>
    <property type="molecule type" value="Genomic_DNA"/>
</dbReference>
<evidence type="ECO:0000313" key="2">
    <source>
        <dbReference type="EMBL" id="VAW93518.1"/>
    </source>
</evidence>
<sequence length="101" mass="11680">MADYTEKRDYRRVKVECAIYYKMLDTELEEEEVGQLENISGRGMMFISDIGVPMSSELEIRVEPGNDLTPPLHARVQVVRMEKQRRGQGYEIGAVIRETLD</sequence>
<gene>
    <name evidence="2" type="ORF">MNBD_GAMMA21-1911</name>
</gene>
<evidence type="ECO:0000259" key="1">
    <source>
        <dbReference type="Pfam" id="PF07238"/>
    </source>
</evidence>
<feature type="domain" description="PilZ" evidence="1">
    <location>
        <begin position="6"/>
        <end position="93"/>
    </location>
</feature>